<comment type="caution">
    <text evidence="1">The sequence shown here is derived from an EMBL/GenBank/DDBJ whole genome shotgun (WGS) entry which is preliminary data.</text>
</comment>
<dbReference type="EMBL" id="VFIA01000014">
    <property type="protein sequence ID" value="MBC3792167.1"/>
    <property type="molecule type" value="Genomic_DNA"/>
</dbReference>
<evidence type="ECO:0000313" key="1">
    <source>
        <dbReference type="EMBL" id="MBC3792167.1"/>
    </source>
</evidence>
<protein>
    <recommendedName>
        <fullName evidence="3">Transmembrane protein</fullName>
    </recommendedName>
</protein>
<evidence type="ECO:0000313" key="2">
    <source>
        <dbReference type="Proteomes" id="UP000700732"/>
    </source>
</evidence>
<keyword evidence="2" id="KW-1185">Reference proteome</keyword>
<reference evidence="1 2" key="1">
    <citation type="submission" date="2019-06" db="EMBL/GenBank/DDBJ databases">
        <title>Spirosoma utsteinense sp. nov. isolated from Antarctic ice-free soils.</title>
        <authorList>
            <person name="Tahon G."/>
        </authorList>
    </citation>
    <scope>NUCLEOTIDE SEQUENCE [LARGE SCALE GENOMIC DNA]</scope>
    <source>
        <strain evidence="1 2">LMG 31447</strain>
    </source>
</reference>
<dbReference type="Pfam" id="PF13689">
    <property type="entry name" value="DUF4154"/>
    <property type="match status" value="1"/>
</dbReference>
<dbReference type="InterPro" id="IPR025293">
    <property type="entry name" value="YfiR/HmsC-like"/>
</dbReference>
<dbReference type="RefSeq" id="WP_186737954.1">
    <property type="nucleotide sequence ID" value="NZ_VFIA01000014.1"/>
</dbReference>
<evidence type="ECO:0008006" key="3">
    <source>
        <dbReference type="Google" id="ProtNLM"/>
    </source>
</evidence>
<name>A0ABR6W6R6_9BACT</name>
<proteinExistence type="predicted"/>
<sequence>MKLLITWLLIWPFGLAWAQVAPAPELSVKAVFMYNFTRFIDWPEEAFAGPSSPFIIGIVGEDRMGAVLLETVAGEKVGNHPIRVQPVQSAAELKECHLLYINVTDFKQLTQTLALIGQRPVLTVGEAPTFTRQGGMIRFLTRNNKIRLEISPGALRAAQLGISSKLLQVADIVK</sequence>
<dbReference type="Proteomes" id="UP000700732">
    <property type="component" value="Unassembled WGS sequence"/>
</dbReference>
<gene>
    <name evidence="1" type="ORF">FH603_2677</name>
</gene>
<accession>A0ABR6W6R6</accession>
<organism evidence="1 2">
    <name type="scientific">Spirosoma utsteinense</name>
    <dbReference type="NCBI Taxonomy" id="2585773"/>
    <lineage>
        <taxon>Bacteria</taxon>
        <taxon>Pseudomonadati</taxon>
        <taxon>Bacteroidota</taxon>
        <taxon>Cytophagia</taxon>
        <taxon>Cytophagales</taxon>
        <taxon>Cytophagaceae</taxon>
        <taxon>Spirosoma</taxon>
    </lineage>
</organism>